<evidence type="ECO:0000313" key="2">
    <source>
        <dbReference type="EMBL" id="MBW0506949.1"/>
    </source>
</evidence>
<name>A0A9Q3HLF4_9BASI</name>
<gene>
    <name evidence="2" type="ORF">O181_046664</name>
</gene>
<proteinExistence type="predicted"/>
<evidence type="ECO:0000313" key="3">
    <source>
        <dbReference type="Proteomes" id="UP000765509"/>
    </source>
</evidence>
<protein>
    <submittedName>
        <fullName evidence="2">Uncharacterized protein</fullName>
    </submittedName>
</protein>
<sequence>MKILFKLFKSNFHKSSKILSSSRNLNQKEIISNLNNLIKSNHLQSFKPASSSSPSASSSTSINQTTLSTIPFNHPLLLFLISVIKSNQNQNLHFLSSKIIHILNQYNLNFSIQSILILWKILLNSTHHHSNHLIWYNYLIKLTINLTSNQNLKSIHLIQFNKFLNYSFGILIRHYRLALNSNHSLKFKSQLINLFNSINQWQNSIGNINSNLFIQRKLQITDLLGSTNQNHLDEISNFNDPYLISTTLKSPERLNLFLNNLNLSQNHLIHSMKVICRSKGQLIHQIDQNHPYQVLNSNSLNQILNQNHLSNLKKTGLLLSWAQCLLNQIRFMINQNQSLQNILIKLNQLINLNLLNLKHTIYGGHIENYRLLTRKTDGLELVIDYILNQSLNSNFSRLFDLIQSHSNQKNHPNLIRKRTWKKIFDVYLQTPSSWLGLTGLKQLLDFLINWLENKHQSSQLIKFNQIWPRDLGLLLLDRVLFPEDVNYLENFESLLERLDKIKKITNLTGNPRRFRQKRLKRLIILAIERKRNEGFEFHWSNQSSSWNELDKWLNKPLENDQSTNQLENDSIPHIHQTRSPQDEVWSEKIKSQTDSLEHQLRVKSRDYFQEHSIIVCLIQLIKNWICQHHQKS</sequence>
<organism evidence="2 3">
    <name type="scientific">Austropuccinia psidii MF-1</name>
    <dbReference type="NCBI Taxonomy" id="1389203"/>
    <lineage>
        <taxon>Eukaryota</taxon>
        <taxon>Fungi</taxon>
        <taxon>Dikarya</taxon>
        <taxon>Basidiomycota</taxon>
        <taxon>Pucciniomycotina</taxon>
        <taxon>Pucciniomycetes</taxon>
        <taxon>Pucciniales</taxon>
        <taxon>Sphaerophragmiaceae</taxon>
        <taxon>Austropuccinia</taxon>
    </lineage>
</organism>
<dbReference type="AlphaFoldDB" id="A0A9Q3HLF4"/>
<comment type="caution">
    <text evidence="2">The sequence shown here is derived from an EMBL/GenBank/DDBJ whole genome shotgun (WGS) entry which is preliminary data.</text>
</comment>
<dbReference type="EMBL" id="AVOT02019424">
    <property type="protein sequence ID" value="MBW0506949.1"/>
    <property type="molecule type" value="Genomic_DNA"/>
</dbReference>
<dbReference type="OrthoDB" id="2507382at2759"/>
<evidence type="ECO:0000256" key="1">
    <source>
        <dbReference type="SAM" id="MobiDB-lite"/>
    </source>
</evidence>
<feature type="region of interest" description="Disordered" evidence="1">
    <location>
        <begin position="563"/>
        <end position="585"/>
    </location>
</feature>
<reference evidence="2" key="1">
    <citation type="submission" date="2021-03" db="EMBL/GenBank/DDBJ databases">
        <title>Draft genome sequence of rust myrtle Austropuccinia psidii MF-1, a brazilian biotype.</title>
        <authorList>
            <person name="Quecine M.C."/>
            <person name="Pachon D.M.R."/>
            <person name="Bonatelli M.L."/>
            <person name="Correr F.H."/>
            <person name="Franceschini L.M."/>
            <person name="Leite T.F."/>
            <person name="Margarido G.R.A."/>
            <person name="Almeida C.A."/>
            <person name="Ferrarezi J.A."/>
            <person name="Labate C.A."/>
        </authorList>
    </citation>
    <scope>NUCLEOTIDE SEQUENCE</scope>
    <source>
        <strain evidence="2">MF-1</strain>
    </source>
</reference>
<accession>A0A9Q3HLF4</accession>
<keyword evidence="3" id="KW-1185">Reference proteome</keyword>
<dbReference type="Proteomes" id="UP000765509">
    <property type="component" value="Unassembled WGS sequence"/>
</dbReference>